<protein>
    <submittedName>
        <fullName evidence="1">Uncharacterized protein</fullName>
    </submittedName>
</protein>
<gene>
    <name evidence="1" type="ORF">WKI67_23685</name>
</gene>
<organism evidence="1 2">
    <name type="scientific">Streptomyces achmelvichensis</name>
    <dbReference type="NCBI Taxonomy" id="3134111"/>
    <lineage>
        <taxon>Bacteria</taxon>
        <taxon>Bacillati</taxon>
        <taxon>Actinomycetota</taxon>
        <taxon>Actinomycetes</taxon>
        <taxon>Kitasatosporales</taxon>
        <taxon>Streptomycetaceae</taxon>
        <taxon>Streptomyces</taxon>
    </lineage>
</organism>
<reference evidence="1" key="1">
    <citation type="submission" date="2024-03" db="EMBL/GenBank/DDBJ databases">
        <title>Novel Streptomyces species of biotechnological and ecological value are a feature of Machair soil.</title>
        <authorList>
            <person name="Prole J.R."/>
            <person name="Goodfellow M."/>
            <person name="Allenby N."/>
            <person name="Ward A.C."/>
        </authorList>
    </citation>
    <scope>NUCLEOTIDE SEQUENCE</scope>
    <source>
        <strain evidence="1">MS2.AVA.5</strain>
    </source>
</reference>
<evidence type="ECO:0000313" key="1">
    <source>
        <dbReference type="EMBL" id="MEJ8636369.1"/>
    </source>
</evidence>
<name>A0ACC6PYG4_9ACTN</name>
<proteinExistence type="predicted"/>
<evidence type="ECO:0000313" key="2">
    <source>
        <dbReference type="Proteomes" id="UP001377168"/>
    </source>
</evidence>
<keyword evidence="2" id="KW-1185">Reference proteome</keyword>
<accession>A0ACC6PYG4</accession>
<comment type="caution">
    <text evidence="1">The sequence shown here is derived from an EMBL/GenBank/DDBJ whole genome shotgun (WGS) entry which is preliminary data.</text>
</comment>
<dbReference type="Proteomes" id="UP001377168">
    <property type="component" value="Unassembled WGS sequence"/>
</dbReference>
<dbReference type="EMBL" id="JBBKAJ010000022">
    <property type="protein sequence ID" value="MEJ8636369.1"/>
    <property type="molecule type" value="Genomic_DNA"/>
</dbReference>
<sequence>MTDVFEAATGDGPAELLAGRDRAAQVQTAYQGLLQIRSLTGAAPAEWELRQTVRAVALALEAGGLAPSATDAEGARTATGYRVRAGDRAGAVCVDWLGPPGSGAAQEEEQRLSQCARVLTSAGWEALLYKGPRNRRFLEVEPPMPPRGG</sequence>